<sequence length="245" mass="24865">MSRPVLFIGGLDSSGGAGILRDTATAAELGAPARVALTSVTAQSDHAVTAIHPVPSDVLAAQIDMGLHGGVGAVKIGMLGTRATVETVADRLPRVPVVLDPVLRSSSGRDLIDAEGRAAMVGRLLPRATLLTPNIPELQALAVATGLSAEAPESTVVAELLGRGCGAVLVKGGHGVPGGLCEDRLYTSAGQVERFARPWVRASLRGTGCQLASAIAVHLGRGLALADAVARARDLLQARFEAAAS</sequence>
<dbReference type="RefSeq" id="WP_051856097.1">
    <property type="nucleotide sequence ID" value="NZ_AQRC01000012.1"/>
</dbReference>
<dbReference type="InterPro" id="IPR029056">
    <property type="entry name" value="Ribokinase-like"/>
</dbReference>
<comment type="pathway">
    <text evidence="1">Cofactor biosynthesis; thiamine diphosphate biosynthesis.</text>
</comment>
<dbReference type="PANTHER" id="PTHR20858">
    <property type="entry name" value="PHOSPHOMETHYLPYRIMIDINE KINASE"/>
    <property type="match status" value="1"/>
</dbReference>
<dbReference type="Pfam" id="PF08543">
    <property type="entry name" value="Phos_pyr_kin"/>
    <property type="match status" value="1"/>
</dbReference>
<accession>A0A085TU21</accession>
<reference evidence="4 5" key="2">
    <citation type="journal article" date="2015" name="Antonie Van Leeuwenhoek">
        <title>Thioclava indica sp. nov., isolated from surface seawater of the Indian Ocean.</title>
        <authorList>
            <person name="Liu Y."/>
            <person name="Lai Q."/>
            <person name="Du J."/>
            <person name="Xu H."/>
            <person name="Jiang L."/>
            <person name="Shao Z."/>
        </authorList>
    </citation>
    <scope>NUCLEOTIDE SEQUENCE [LARGE SCALE GENOMIC DNA]</scope>
    <source>
        <strain evidence="4 5">13D2W-2</strain>
    </source>
</reference>
<dbReference type="Gene3D" id="3.40.1190.20">
    <property type="match status" value="1"/>
</dbReference>
<dbReference type="GO" id="GO:0008972">
    <property type="term" value="F:phosphomethylpyrimidine kinase activity"/>
    <property type="evidence" value="ECO:0007669"/>
    <property type="project" value="InterPro"/>
</dbReference>
<organism evidence="4 5">
    <name type="scientific">Thioclava atlantica</name>
    <dbReference type="NCBI Taxonomy" id="1317124"/>
    <lineage>
        <taxon>Bacteria</taxon>
        <taxon>Pseudomonadati</taxon>
        <taxon>Pseudomonadota</taxon>
        <taxon>Alphaproteobacteria</taxon>
        <taxon>Rhodobacterales</taxon>
        <taxon>Paracoccaceae</taxon>
        <taxon>Thioclava</taxon>
    </lineage>
</organism>
<dbReference type="GO" id="GO:0005829">
    <property type="term" value="C:cytosol"/>
    <property type="evidence" value="ECO:0007669"/>
    <property type="project" value="TreeGrafter"/>
</dbReference>
<name>A0A085TU21_9RHOB</name>
<reference evidence="5" key="1">
    <citation type="submission" date="2013-04" db="EMBL/GenBank/DDBJ databases">
        <title>Thioclava sp. 13D2W-2 Genome Sequencing.</title>
        <authorList>
            <person name="Lai Q."/>
            <person name="Li G."/>
            <person name="Shao Z."/>
        </authorList>
    </citation>
    <scope>NUCLEOTIDE SEQUENCE [LARGE SCALE GENOMIC DNA]</scope>
    <source>
        <strain evidence="5">13D2W-2</strain>
    </source>
</reference>
<dbReference type="UniPathway" id="UPA00060">
    <property type="reaction ID" value="UER00138"/>
</dbReference>
<keyword evidence="4" id="KW-0418">Kinase</keyword>
<comment type="caution">
    <text evidence="4">The sequence shown here is derived from an EMBL/GenBank/DDBJ whole genome shotgun (WGS) entry which is preliminary data.</text>
</comment>
<dbReference type="GO" id="GO:0009229">
    <property type="term" value="P:thiamine diphosphate biosynthetic process"/>
    <property type="evidence" value="ECO:0007669"/>
    <property type="project" value="UniProtKB-UniPathway"/>
</dbReference>
<dbReference type="GO" id="GO:0008902">
    <property type="term" value="F:hydroxymethylpyrimidine kinase activity"/>
    <property type="evidence" value="ECO:0007669"/>
    <property type="project" value="UniProtKB-EC"/>
</dbReference>
<feature type="domain" description="Pyridoxamine kinase/Phosphomethylpyrimidine kinase" evidence="3">
    <location>
        <begin position="12"/>
        <end position="241"/>
    </location>
</feature>
<dbReference type="AlphaFoldDB" id="A0A085TU21"/>
<dbReference type="PATRIC" id="fig|1317124.6.peg.2915"/>
<evidence type="ECO:0000256" key="1">
    <source>
        <dbReference type="ARBA" id="ARBA00004948"/>
    </source>
</evidence>
<evidence type="ECO:0000259" key="3">
    <source>
        <dbReference type="Pfam" id="PF08543"/>
    </source>
</evidence>
<dbReference type="InterPro" id="IPR013749">
    <property type="entry name" value="PM/HMP-P_kinase-1"/>
</dbReference>
<dbReference type="PANTHER" id="PTHR20858:SF17">
    <property type="entry name" value="HYDROXYMETHYLPYRIMIDINE_PHOSPHOMETHYLPYRIMIDINE KINASE THI20-RELATED"/>
    <property type="match status" value="1"/>
</dbReference>
<evidence type="ECO:0000313" key="5">
    <source>
        <dbReference type="Proteomes" id="UP000028607"/>
    </source>
</evidence>
<evidence type="ECO:0000256" key="2">
    <source>
        <dbReference type="ARBA" id="ARBA00012135"/>
    </source>
</evidence>
<dbReference type="GO" id="GO:0009228">
    <property type="term" value="P:thiamine biosynthetic process"/>
    <property type="evidence" value="ECO:0007669"/>
    <property type="project" value="InterPro"/>
</dbReference>
<dbReference type="EC" id="2.7.1.49" evidence="2"/>
<protein>
    <recommendedName>
        <fullName evidence="2">hydroxymethylpyrimidine kinase</fullName>
        <ecNumber evidence="2">2.7.1.49</ecNumber>
    </recommendedName>
</protein>
<dbReference type="eggNOG" id="COG0351">
    <property type="taxonomic scope" value="Bacteria"/>
</dbReference>
<proteinExistence type="predicted"/>
<keyword evidence="5" id="KW-1185">Reference proteome</keyword>
<dbReference type="CDD" id="cd01169">
    <property type="entry name" value="HMPP_kinase"/>
    <property type="match status" value="1"/>
</dbReference>
<gene>
    <name evidence="4" type="ORF">DW2_14495</name>
</gene>
<dbReference type="InterPro" id="IPR004399">
    <property type="entry name" value="HMP/HMP-P_kinase_dom"/>
</dbReference>
<dbReference type="SUPFAM" id="SSF53613">
    <property type="entry name" value="Ribokinase-like"/>
    <property type="match status" value="1"/>
</dbReference>
<keyword evidence="4" id="KW-0808">Transferase</keyword>
<dbReference type="STRING" id="1317124.DW2_14495"/>
<dbReference type="OrthoDB" id="9810880at2"/>
<evidence type="ECO:0000313" key="4">
    <source>
        <dbReference type="EMBL" id="KFE34218.1"/>
    </source>
</evidence>
<dbReference type="Proteomes" id="UP000028607">
    <property type="component" value="Unassembled WGS sequence"/>
</dbReference>
<dbReference type="EMBL" id="AQRC01000012">
    <property type="protein sequence ID" value="KFE34218.1"/>
    <property type="molecule type" value="Genomic_DNA"/>
</dbReference>